<reference evidence="2" key="1">
    <citation type="submission" date="2014-01" db="EMBL/GenBank/DDBJ databases">
        <title>The Genome Sequence of Anopheles melas CM1001059_A (V2).</title>
        <authorList>
            <consortium name="The Broad Institute Genomics Platform"/>
            <person name="Neafsey D.E."/>
            <person name="Besansky N."/>
            <person name="Howell P."/>
            <person name="Walton C."/>
            <person name="Young S.K."/>
            <person name="Zeng Q."/>
            <person name="Gargeya S."/>
            <person name="Fitzgerald M."/>
            <person name="Haas B."/>
            <person name="Abouelleil A."/>
            <person name="Allen A.W."/>
            <person name="Alvarado L."/>
            <person name="Arachchi H.M."/>
            <person name="Berlin A.M."/>
            <person name="Chapman S.B."/>
            <person name="Gainer-Dewar J."/>
            <person name="Goldberg J."/>
            <person name="Griggs A."/>
            <person name="Gujja S."/>
            <person name="Hansen M."/>
            <person name="Howarth C."/>
            <person name="Imamovic A."/>
            <person name="Ireland A."/>
            <person name="Larimer J."/>
            <person name="McCowan C."/>
            <person name="Murphy C."/>
            <person name="Pearson M."/>
            <person name="Poon T.W."/>
            <person name="Priest M."/>
            <person name="Roberts A."/>
            <person name="Saif S."/>
            <person name="Shea T."/>
            <person name="Sisk P."/>
            <person name="Sykes S."/>
            <person name="Wortman J."/>
            <person name="Nusbaum C."/>
            <person name="Birren B."/>
        </authorList>
    </citation>
    <scope>NUCLEOTIDE SEQUENCE [LARGE SCALE GENOMIC DNA]</scope>
    <source>
        <strain evidence="2">CM1001059</strain>
    </source>
</reference>
<keyword evidence="2" id="KW-1185">Reference proteome</keyword>
<dbReference type="AlphaFoldDB" id="A0A182U460"/>
<accession>A0A182U460</accession>
<organism evidence="1 2">
    <name type="scientific">Anopheles melas</name>
    <dbReference type="NCBI Taxonomy" id="34690"/>
    <lineage>
        <taxon>Eukaryota</taxon>
        <taxon>Metazoa</taxon>
        <taxon>Ecdysozoa</taxon>
        <taxon>Arthropoda</taxon>
        <taxon>Hexapoda</taxon>
        <taxon>Insecta</taxon>
        <taxon>Pterygota</taxon>
        <taxon>Neoptera</taxon>
        <taxon>Endopterygota</taxon>
        <taxon>Diptera</taxon>
        <taxon>Nematocera</taxon>
        <taxon>Culicoidea</taxon>
        <taxon>Culicidae</taxon>
        <taxon>Anophelinae</taxon>
        <taxon>Anopheles</taxon>
    </lineage>
</organism>
<name>A0A182U460_9DIPT</name>
<evidence type="ECO:0000313" key="1">
    <source>
        <dbReference type="EnsemblMetazoa" id="AMEC013583-PA"/>
    </source>
</evidence>
<sequence>MVRPSACLMDQASGNTTHQQTIIDAELNYCVQAGVAFFKQIIQFLRLHYRAWETVQQKTIATFRLVQLTGALFLLVVHLARANLAAESTVTSAKLINAPSPLPTTSLGSLYRSARDDYNSRRHCSNCGPGYERDMRSYGRPTGITGYYSGMGPIEDDRNWYYRPESFDDRYRGSGMHASYSGSYRQSPYMGYEYDRYMNRPDDRGYGYGYPAMAMRAGYYDGGVSRMPYYPEMMRGYGYRGNGYDNLDPHYEYYMTQRGGGSPIGMNNRGNTISEIQSKCNN</sequence>
<reference evidence="1" key="2">
    <citation type="submission" date="2020-05" db="UniProtKB">
        <authorList>
            <consortium name="EnsemblMetazoa"/>
        </authorList>
    </citation>
    <scope>IDENTIFICATION</scope>
    <source>
        <strain evidence="1">CM1001059</strain>
    </source>
</reference>
<dbReference type="Proteomes" id="UP000075902">
    <property type="component" value="Unassembled WGS sequence"/>
</dbReference>
<protein>
    <submittedName>
        <fullName evidence="1">Uncharacterized protein</fullName>
    </submittedName>
</protein>
<dbReference type="STRING" id="34690.A0A182U460"/>
<proteinExistence type="predicted"/>
<dbReference type="EnsemblMetazoa" id="AMEC013583-RA">
    <property type="protein sequence ID" value="AMEC013583-PA"/>
    <property type="gene ID" value="AMEC013583"/>
</dbReference>
<dbReference type="VEuPathDB" id="VectorBase:AMEC013583"/>
<evidence type="ECO:0000313" key="2">
    <source>
        <dbReference type="Proteomes" id="UP000075902"/>
    </source>
</evidence>